<reference evidence="2 3" key="1">
    <citation type="journal article" date="2023" name="G3 (Bethesda)">
        <title>A chromosome-length genome assembly and annotation of blackberry (Rubus argutus, cv. 'Hillquist').</title>
        <authorList>
            <person name="Bruna T."/>
            <person name="Aryal R."/>
            <person name="Dudchenko O."/>
            <person name="Sargent D.J."/>
            <person name="Mead D."/>
            <person name="Buti M."/>
            <person name="Cavallini A."/>
            <person name="Hytonen T."/>
            <person name="Andres J."/>
            <person name="Pham M."/>
            <person name="Weisz D."/>
            <person name="Mascagni F."/>
            <person name="Usai G."/>
            <person name="Natali L."/>
            <person name="Bassil N."/>
            <person name="Fernandez G.E."/>
            <person name="Lomsadze A."/>
            <person name="Armour M."/>
            <person name="Olukolu B."/>
            <person name="Poorten T."/>
            <person name="Britton C."/>
            <person name="Davik J."/>
            <person name="Ashrafi H."/>
            <person name="Aiden E.L."/>
            <person name="Borodovsky M."/>
            <person name="Worthington M."/>
        </authorList>
    </citation>
    <scope>NUCLEOTIDE SEQUENCE [LARGE SCALE GENOMIC DNA]</scope>
    <source>
        <strain evidence="2">PI 553951</strain>
    </source>
</reference>
<feature type="compositionally biased region" description="Low complexity" evidence="1">
    <location>
        <begin position="36"/>
        <end position="46"/>
    </location>
</feature>
<accession>A0AAW1WWN2</accession>
<evidence type="ECO:0000313" key="3">
    <source>
        <dbReference type="Proteomes" id="UP001457282"/>
    </source>
</evidence>
<evidence type="ECO:0000313" key="2">
    <source>
        <dbReference type="EMBL" id="KAK9928435.1"/>
    </source>
</evidence>
<proteinExistence type="predicted"/>
<dbReference type="AlphaFoldDB" id="A0AAW1WWN2"/>
<protein>
    <submittedName>
        <fullName evidence="2">Uncharacterized protein</fullName>
    </submittedName>
</protein>
<organism evidence="2 3">
    <name type="scientific">Rubus argutus</name>
    <name type="common">Southern blackberry</name>
    <dbReference type="NCBI Taxonomy" id="59490"/>
    <lineage>
        <taxon>Eukaryota</taxon>
        <taxon>Viridiplantae</taxon>
        <taxon>Streptophyta</taxon>
        <taxon>Embryophyta</taxon>
        <taxon>Tracheophyta</taxon>
        <taxon>Spermatophyta</taxon>
        <taxon>Magnoliopsida</taxon>
        <taxon>eudicotyledons</taxon>
        <taxon>Gunneridae</taxon>
        <taxon>Pentapetalae</taxon>
        <taxon>rosids</taxon>
        <taxon>fabids</taxon>
        <taxon>Rosales</taxon>
        <taxon>Rosaceae</taxon>
        <taxon>Rosoideae</taxon>
        <taxon>Rosoideae incertae sedis</taxon>
        <taxon>Rubus</taxon>
    </lineage>
</organism>
<dbReference type="EMBL" id="JBEDUW010000005">
    <property type="protein sequence ID" value="KAK9928435.1"/>
    <property type="molecule type" value="Genomic_DNA"/>
</dbReference>
<name>A0AAW1WWN2_RUBAR</name>
<gene>
    <name evidence="2" type="ORF">M0R45_025571</name>
</gene>
<keyword evidence="3" id="KW-1185">Reference proteome</keyword>
<sequence>MLSLSSIGDPNNSKPITAGLQLSRALHLLPLPRCPATPSTQTAPSPEILMPSTPSISALSSAEDLYPPPPRVQSEPSPPCLQIFPCSTVVLIDQACAHCLGSMPRSHNLNHGVESVPPCLCPRRQSFMSRPLPIAAGLRTAYPLDVATSSRAQPCRRCHKPSTVPRSSARPVPLIIPAADELPATVVINSSSPLLLLTSCDTMPCISAQMR</sequence>
<feature type="region of interest" description="Disordered" evidence="1">
    <location>
        <begin position="33"/>
        <end position="54"/>
    </location>
</feature>
<evidence type="ECO:0000256" key="1">
    <source>
        <dbReference type="SAM" id="MobiDB-lite"/>
    </source>
</evidence>
<dbReference type="Proteomes" id="UP001457282">
    <property type="component" value="Unassembled WGS sequence"/>
</dbReference>
<comment type="caution">
    <text evidence="2">The sequence shown here is derived from an EMBL/GenBank/DDBJ whole genome shotgun (WGS) entry which is preliminary data.</text>
</comment>